<name>A0A2W2F2C0_9ACTN</name>
<protein>
    <submittedName>
        <fullName evidence="2">Uncharacterized protein</fullName>
    </submittedName>
</protein>
<evidence type="ECO:0000256" key="1">
    <source>
        <dbReference type="SAM" id="MobiDB-lite"/>
    </source>
</evidence>
<proteinExistence type="predicted"/>
<gene>
    <name evidence="2" type="ORF">C1J01_10875</name>
</gene>
<organism evidence="2 3">
    <name type="scientific">Nonomuraea aridisoli</name>
    <dbReference type="NCBI Taxonomy" id="2070368"/>
    <lineage>
        <taxon>Bacteria</taxon>
        <taxon>Bacillati</taxon>
        <taxon>Actinomycetota</taxon>
        <taxon>Actinomycetes</taxon>
        <taxon>Streptosporangiales</taxon>
        <taxon>Streptosporangiaceae</taxon>
        <taxon>Nonomuraea</taxon>
    </lineage>
</organism>
<accession>A0A2W2F2C0</accession>
<evidence type="ECO:0000313" key="3">
    <source>
        <dbReference type="Proteomes" id="UP000249304"/>
    </source>
</evidence>
<dbReference type="Proteomes" id="UP000249304">
    <property type="component" value="Unassembled WGS sequence"/>
</dbReference>
<feature type="compositionally biased region" description="Basic and acidic residues" evidence="1">
    <location>
        <begin position="149"/>
        <end position="164"/>
    </location>
</feature>
<sequence length="174" mass="19224">MLDAADPITFAAVARQAKVSTWLVYAEGVREHIEQAMKRQADAPLHEQRAGLTASPASLRTDLELARDQIKQLRAERDKLRGNLRLQLGQQLEEISSKGMAERIDELAIANQRLAMDNQQAADANEQLKGRIAELEEELAAARASLRRVLRETNRPSPIADRRSGSRPGEPAAG</sequence>
<evidence type="ECO:0000313" key="2">
    <source>
        <dbReference type="EMBL" id="PZG19950.1"/>
    </source>
</evidence>
<dbReference type="EMBL" id="POUD01000032">
    <property type="protein sequence ID" value="PZG19950.1"/>
    <property type="molecule type" value="Genomic_DNA"/>
</dbReference>
<comment type="caution">
    <text evidence="2">The sequence shown here is derived from an EMBL/GenBank/DDBJ whole genome shotgun (WGS) entry which is preliminary data.</text>
</comment>
<dbReference type="OrthoDB" id="4948751at2"/>
<reference evidence="2 3" key="1">
    <citation type="submission" date="2018-01" db="EMBL/GenBank/DDBJ databases">
        <title>Draft genome sequence of Nonomuraea sp. KC333.</title>
        <authorList>
            <person name="Sahin N."/>
            <person name="Saygin H."/>
            <person name="Ay H."/>
        </authorList>
    </citation>
    <scope>NUCLEOTIDE SEQUENCE [LARGE SCALE GENOMIC DNA]</scope>
    <source>
        <strain evidence="2 3">KC333</strain>
    </source>
</reference>
<keyword evidence="3" id="KW-1185">Reference proteome</keyword>
<dbReference type="AlphaFoldDB" id="A0A2W2F2C0"/>
<feature type="region of interest" description="Disordered" evidence="1">
    <location>
        <begin position="147"/>
        <end position="174"/>
    </location>
</feature>